<dbReference type="PROSITE" id="PS51444">
    <property type="entry name" value="FH2"/>
    <property type="match status" value="1"/>
</dbReference>
<dbReference type="PANTHER" id="PTHR45691:SF6">
    <property type="entry name" value="PROTEIN DIAPHANOUS"/>
    <property type="match status" value="1"/>
</dbReference>
<evidence type="ECO:0000256" key="4">
    <source>
        <dbReference type="ARBA" id="ARBA00022490"/>
    </source>
</evidence>
<evidence type="ECO:0000259" key="9">
    <source>
        <dbReference type="PROSITE" id="PS50106"/>
    </source>
</evidence>
<dbReference type="Pfam" id="PF02181">
    <property type="entry name" value="FH2"/>
    <property type="match status" value="1"/>
</dbReference>
<dbReference type="InterPro" id="IPR010472">
    <property type="entry name" value="FH3_dom"/>
</dbReference>
<dbReference type="Gene3D" id="1.10.287.160">
    <property type="entry name" value="HR1 repeat"/>
    <property type="match status" value="1"/>
</dbReference>
<dbReference type="Gene3D" id="1.10.20.40">
    <property type="entry name" value="Formin, diaphanous GTPase-binding domain"/>
    <property type="match status" value="1"/>
</dbReference>
<dbReference type="STRING" id="166423.A0A0M9A4C3"/>
<feature type="coiled-coil region" evidence="7">
    <location>
        <begin position="1010"/>
        <end position="1039"/>
    </location>
</feature>
<dbReference type="Gene3D" id="6.10.30.30">
    <property type="match status" value="1"/>
</dbReference>
<dbReference type="GO" id="GO:0007165">
    <property type="term" value="P:signal transduction"/>
    <property type="evidence" value="ECO:0007669"/>
    <property type="project" value="InterPro"/>
</dbReference>
<dbReference type="PANTHER" id="PTHR45691">
    <property type="entry name" value="PROTEIN DIAPHANOUS"/>
    <property type="match status" value="1"/>
</dbReference>
<dbReference type="SMART" id="SM00742">
    <property type="entry name" value="Hr1"/>
    <property type="match status" value="1"/>
</dbReference>
<dbReference type="InterPro" id="IPR036034">
    <property type="entry name" value="PDZ_sf"/>
</dbReference>
<dbReference type="Pfam" id="PF06371">
    <property type="entry name" value="Drf_GBD"/>
    <property type="match status" value="1"/>
</dbReference>
<dbReference type="InterPro" id="IPR010465">
    <property type="entry name" value="Drf_DAD"/>
</dbReference>
<dbReference type="SUPFAM" id="SSF48371">
    <property type="entry name" value="ARM repeat"/>
    <property type="match status" value="1"/>
</dbReference>
<dbReference type="SMART" id="SM01041">
    <property type="entry name" value="BRO1"/>
    <property type="match status" value="1"/>
</dbReference>
<feature type="domain" description="BRO1" evidence="10">
    <location>
        <begin position="1695"/>
        <end position="2048"/>
    </location>
</feature>
<dbReference type="SUPFAM" id="SSF46585">
    <property type="entry name" value="HR1 repeat"/>
    <property type="match status" value="1"/>
</dbReference>
<feature type="region of interest" description="Disordered" evidence="8">
    <location>
        <begin position="1064"/>
        <end position="1083"/>
    </location>
</feature>
<feature type="compositionally biased region" description="Basic and acidic residues" evidence="8">
    <location>
        <begin position="2227"/>
        <end position="2248"/>
    </location>
</feature>
<dbReference type="Pfam" id="PF06367">
    <property type="entry name" value="Drf_FH3"/>
    <property type="match status" value="1"/>
</dbReference>
<dbReference type="InterPro" id="IPR010473">
    <property type="entry name" value="GTPase-bd"/>
</dbReference>
<dbReference type="InterPro" id="IPR051412">
    <property type="entry name" value="Formin_Homology_Diaphanous_sf"/>
</dbReference>
<dbReference type="InterPro" id="IPR004328">
    <property type="entry name" value="BRO1_dom"/>
</dbReference>
<evidence type="ECO:0000259" key="10">
    <source>
        <dbReference type="PROSITE" id="PS51180"/>
    </source>
</evidence>
<dbReference type="GO" id="GO:0031267">
    <property type="term" value="F:small GTPase binding"/>
    <property type="evidence" value="ECO:0007669"/>
    <property type="project" value="InterPro"/>
</dbReference>
<evidence type="ECO:0000256" key="3">
    <source>
        <dbReference type="ARBA" id="ARBA00010369"/>
    </source>
</evidence>
<organism evidence="15 16">
    <name type="scientific">Melipona quadrifasciata</name>
    <dbReference type="NCBI Taxonomy" id="166423"/>
    <lineage>
        <taxon>Eukaryota</taxon>
        <taxon>Metazoa</taxon>
        <taxon>Ecdysozoa</taxon>
        <taxon>Arthropoda</taxon>
        <taxon>Hexapoda</taxon>
        <taxon>Insecta</taxon>
        <taxon>Pterygota</taxon>
        <taxon>Neoptera</taxon>
        <taxon>Endopterygota</taxon>
        <taxon>Hymenoptera</taxon>
        <taxon>Apocrita</taxon>
        <taxon>Aculeata</taxon>
        <taxon>Apoidea</taxon>
        <taxon>Anthophila</taxon>
        <taxon>Apidae</taxon>
        <taxon>Melipona</taxon>
    </lineage>
</organism>
<dbReference type="PROSITE" id="PS50106">
    <property type="entry name" value="PDZ"/>
    <property type="match status" value="1"/>
</dbReference>
<dbReference type="Gene3D" id="1.20.58.630">
    <property type="match status" value="1"/>
</dbReference>
<dbReference type="Pfam" id="PF02185">
    <property type="entry name" value="HR1"/>
    <property type="match status" value="1"/>
</dbReference>
<feature type="compositionally biased region" description="Low complexity" evidence="8">
    <location>
        <begin position="2158"/>
        <end position="2178"/>
    </location>
</feature>
<dbReference type="SMART" id="SM00228">
    <property type="entry name" value="PDZ"/>
    <property type="match status" value="1"/>
</dbReference>
<proteinExistence type="inferred from homology"/>
<evidence type="ECO:0000256" key="7">
    <source>
        <dbReference type="SAM" id="Coils"/>
    </source>
</evidence>
<dbReference type="EMBL" id="KQ435752">
    <property type="protein sequence ID" value="KOX76206.1"/>
    <property type="molecule type" value="Genomic_DNA"/>
</dbReference>
<dbReference type="SMART" id="SM01140">
    <property type="entry name" value="Drf_GBD"/>
    <property type="match status" value="1"/>
</dbReference>
<dbReference type="InterPro" id="IPR036274">
    <property type="entry name" value="HR1_rpt_sf"/>
</dbReference>
<dbReference type="InterPro" id="IPR044933">
    <property type="entry name" value="DIA_GBD_sf"/>
</dbReference>
<evidence type="ECO:0000256" key="5">
    <source>
        <dbReference type="ARBA" id="ARBA00023054"/>
    </source>
</evidence>
<keyword evidence="16" id="KW-1185">Reference proteome</keyword>
<feature type="compositionally biased region" description="Basic residues" evidence="8">
    <location>
        <begin position="2262"/>
        <end position="2283"/>
    </location>
</feature>
<dbReference type="Gene3D" id="2.30.42.10">
    <property type="match status" value="1"/>
</dbReference>
<dbReference type="InterPro" id="IPR042201">
    <property type="entry name" value="FH2_Formin_sf"/>
</dbReference>
<dbReference type="Gene3D" id="1.10.238.150">
    <property type="entry name" value="Formin, FH3 diaphanous domain"/>
    <property type="match status" value="1"/>
</dbReference>
<feature type="domain" description="DAD" evidence="11">
    <location>
        <begin position="1047"/>
        <end position="1076"/>
    </location>
</feature>
<dbReference type="PROSITE" id="PS51180">
    <property type="entry name" value="BRO1"/>
    <property type="match status" value="1"/>
</dbReference>
<feature type="compositionally biased region" description="Pro residues" evidence="8">
    <location>
        <begin position="531"/>
        <end position="582"/>
    </location>
</feature>
<dbReference type="InterPro" id="IPR014768">
    <property type="entry name" value="GBD/FH3_dom"/>
</dbReference>
<dbReference type="InterPro" id="IPR015425">
    <property type="entry name" value="FH2_Formin"/>
</dbReference>
<name>A0A0M9A4C3_9HYME</name>
<dbReference type="PROSITE" id="PS51232">
    <property type="entry name" value="GBD_FH3"/>
    <property type="match status" value="1"/>
</dbReference>
<dbReference type="GO" id="GO:0005737">
    <property type="term" value="C:cytoplasm"/>
    <property type="evidence" value="ECO:0007669"/>
    <property type="project" value="UniProtKB-SubCell"/>
</dbReference>
<keyword evidence="4" id="KW-0963">Cytoplasm</keyword>
<comment type="subcellular location">
    <subcellularLocation>
        <location evidence="1">Cytoplasm</location>
    </subcellularLocation>
</comment>
<dbReference type="Gene3D" id="1.25.40.280">
    <property type="entry name" value="alix/aip1 like domains"/>
    <property type="match status" value="1"/>
</dbReference>
<dbReference type="GO" id="GO:0003779">
    <property type="term" value="F:actin binding"/>
    <property type="evidence" value="ECO:0007669"/>
    <property type="project" value="InterPro"/>
</dbReference>
<dbReference type="GO" id="GO:0005884">
    <property type="term" value="C:actin filament"/>
    <property type="evidence" value="ECO:0007669"/>
    <property type="project" value="TreeGrafter"/>
</dbReference>
<evidence type="ECO:0000313" key="16">
    <source>
        <dbReference type="Proteomes" id="UP000053105"/>
    </source>
</evidence>
<dbReference type="InterPro" id="IPR016024">
    <property type="entry name" value="ARM-type_fold"/>
</dbReference>
<dbReference type="InterPro" id="IPR014767">
    <property type="entry name" value="DAD_dom"/>
</dbReference>
<keyword evidence="5 6" id="KW-0175">Coiled coil</keyword>
<dbReference type="InterPro" id="IPR001478">
    <property type="entry name" value="PDZ"/>
</dbReference>
<dbReference type="SUPFAM" id="SSF50156">
    <property type="entry name" value="PDZ domain-like"/>
    <property type="match status" value="1"/>
</dbReference>
<evidence type="ECO:0000313" key="15">
    <source>
        <dbReference type="EMBL" id="KOX76206.1"/>
    </source>
</evidence>
<feature type="domain" description="GBD/FH3" evidence="12">
    <location>
        <begin position="54"/>
        <end position="429"/>
    </location>
</feature>
<accession>A0A0M9A4C3</accession>
<dbReference type="InterPro" id="IPR011989">
    <property type="entry name" value="ARM-like"/>
</dbReference>
<dbReference type="PROSITE" id="PS51860">
    <property type="entry name" value="REM_1"/>
    <property type="match status" value="1"/>
</dbReference>
<evidence type="ECO:0000256" key="6">
    <source>
        <dbReference type="PROSITE-ProRule" id="PRU01207"/>
    </source>
</evidence>
<evidence type="ECO:0000259" key="11">
    <source>
        <dbReference type="PROSITE" id="PS51231"/>
    </source>
</evidence>
<dbReference type="Gene3D" id="1.20.58.2220">
    <property type="entry name" value="Formin, FH2 domain"/>
    <property type="match status" value="1"/>
</dbReference>
<feature type="compositionally biased region" description="Basic and acidic residues" evidence="8">
    <location>
        <begin position="2198"/>
        <end position="2216"/>
    </location>
</feature>
<comment type="similarity">
    <text evidence="2">Belongs to the formin homology family. Diaphanous subfamily.</text>
</comment>
<evidence type="ECO:0000256" key="1">
    <source>
        <dbReference type="ARBA" id="ARBA00004496"/>
    </source>
</evidence>
<dbReference type="GO" id="GO:0030041">
    <property type="term" value="P:actin filament polymerization"/>
    <property type="evidence" value="ECO:0007669"/>
    <property type="project" value="TreeGrafter"/>
</dbReference>
<dbReference type="SUPFAM" id="SSF101447">
    <property type="entry name" value="Formin homology 2 domain (FH2 domain)"/>
    <property type="match status" value="1"/>
</dbReference>
<dbReference type="PROSITE" id="PS51231">
    <property type="entry name" value="DAD"/>
    <property type="match status" value="1"/>
</dbReference>
<comment type="similarity">
    <text evidence="3">Belongs to the RHPN family.</text>
</comment>
<evidence type="ECO:0000259" key="12">
    <source>
        <dbReference type="PROSITE" id="PS51232"/>
    </source>
</evidence>
<dbReference type="InterPro" id="IPR011072">
    <property type="entry name" value="HR1_rho-bd"/>
</dbReference>
<evidence type="ECO:0000259" key="14">
    <source>
        <dbReference type="PROSITE" id="PS51860"/>
    </source>
</evidence>
<feature type="domain" description="PDZ" evidence="9">
    <location>
        <begin position="2062"/>
        <end position="2141"/>
    </location>
</feature>
<feature type="coiled-coil region" evidence="7">
    <location>
        <begin position="1640"/>
        <end position="1667"/>
    </location>
</feature>
<dbReference type="InterPro" id="IPR038499">
    <property type="entry name" value="BRO1_sf"/>
</dbReference>
<dbReference type="Gene3D" id="1.25.10.10">
    <property type="entry name" value="Leucine-rich Repeat Variant"/>
    <property type="match status" value="1"/>
</dbReference>
<dbReference type="Proteomes" id="UP000053105">
    <property type="component" value="Unassembled WGS sequence"/>
</dbReference>
<protein>
    <submittedName>
        <fullName evidence="15">Protein diaphanous</fullName>
    </submittedName>
</protein>
<feature type="region of interest" description="Disordered" evidence="8">
    <location>
        <begin position="2146"/>
        <end position="2298"/>
    </location>
</feature>
<dbReference type="OrthoDB" id="1104827at2759"/>
<dbReference type="SMART" id="SM00498">
    <property type="entry name" value="FH2"/>
    <property type="match status" value="1"/>
</dbReference>
<feature type="domain" description="REM-1" evidence="14">
    <location>
        <begin position="1589"/>
        <end position="1663"/>
    </location>
</feature>
<reference evidence="15 16" key="1">
    <citation type="submission" date="2015-07" db="EMBL/GenBank/DDBJ databases">
        <title>The genome of Melipona quadrifasciata.</title>
        <authorList>
            <person name="Pan H."/>
            <person name="Kapheim K."/>
        </authorList>
    </citation>
    <scope>NUCLEOTIDE SEQUENCE [LARGE SCALE GENOMIC DNA]</scope>
    <source>
        <strain evidence="15">0111107301</strain>
        <tissue evidence="15">Whole body</tissue>
    </source>
</reference>
<dbReference type="Pfam" id="PF03097">
    <property type="entry name" value="BRO1"/>
    <property type="match status" value="1"/>
</dbReference>
<evidence type="ECO:0000256" key="8">
    <source>
        <dbReference type="SAM" id="MobiDB-lite"/>
    </source>
</evidence>
<feature type="region of interest" description="Disordered" evidence="8">
    <location>
        <begin position="489"/>
        <end position="582"/>
    </location>
</feature>
<dbReference type="CDD" id="cd11633">
    <property type="entry name" value="HR1_Rhophilin-1"/>
    <property type="match status" value="1"/>
</dbReference>
<evidence type="ECO:0000256" key="2">
    <source>
        <dbReference type="ARBA" id="ARBA00008214"/>
    </source>
</evidence>
<sequence length="2298" mass="260536">MQYRNQTIRMIDEKLPNKKASKAKSYQQWACHTFFEPLTRSVLCDGIGKIINKKQEVRIEYVSDAKEMIAFAMNIIKVEETANMNLTEEKKEPLRQQSEAKKREMLVLHYKGSIQENRSKFDKPADYIQYLAQPDLSVNKIYNCIESLRIALTNNPLSWVQEFGTKGLKQVLATLNECYRNAFIYYDSDNRYERIQYECIRCLKAIMNNTVGIKEMLAHHEALTIVARSLEPTKPSVMSETVKLLGAVCLISSDSHKKVLDAITMNGEFKGRERFLPIVQGLMNKKNENLRVECLQLINSIISSAEELDFRLHLRNEIMRVGLADILETLEKNESEDLARHLKIFNEHKEEDYEEFVQRFDHVRLELDDVNDCFEVIKNMVMETSAEPYFLSILQHLLFVRDDALVRPAYYKLIEECVSQIVLHRSGCDPDFSATKRFQIDVQPLIDTLVEKSRAEEERRLVELSQKLEEAISSKQEAEAKLQHAENKIRELEQGGSRPTGGNGKIKCASEMNPPPPPPLLLPNRSGPEAGMPPPPPPPPLPGFGGPRPPPPPLMPGFAGPPPPPMPGMQSGPAPPPMPGGGPAPPPMMPGFNLNVNAALQSLPLGLKPKKKWEVDAPLKRANWKPILPNKLTEKSFWIKVQEDKLASPDILDGLAQKFASKPSGKKIDDVVDKSAPSKKVKDLKVLDGKAAQNILILLNGTLKHMPYEEVKSCLLKCEGPVISDNILQGLIQYLPPPDQLLKLQLYKDQYDDLTEAEQFCITISTIKRLLPRLRSLSFMLRYEELVQDVKPDIVAGTAACEEVKGSKKFAKILELILLLGNYMNSGSKNGQAFGFEISFLTKLTSTKDVDNKQTLMHYLVCTIEQKFPECLSFSEELAHVDRASRVSLENVQRTLRQMDSNIRNLEQDLSNAKVPQSDNDFDYFTFMHISIFLNYRMIDSQPFAKKARESYEVLQNMFKNMDSLYSEISEFFSFDKQKYTIEEFFSDVKTFKDDFTVSKMHAQKEIIKLREGEEKQRRAREAREKAEAEKAARAARKRALVDMNAHETQEGVMDSLMEALQTGSAFSRPDQRRKRQTRAAGGKFYRSAYASTKSTKEEKLLLTQLYESGEAERPAFPNPNQTTAAFLLCNPVITNLASSDFTRYTTPEENQRLYKRSLLDLAMKAPKRRKFLSRVSSFNKHRKTEISCKKVRVDQSMFEETPKREISVRRSRNFDEISNSSTDSVQRVIVSSSMNTVVSSSSHGFVIDEMKKRTLTCVETRASNDPSRRSNSELSPSLCQTILVGKALKISPVKQRRVIVGKTRKRNSIVRRSVKRRRLRHRRLPTGGEGIEKSFGYLGSPTSESISLVENGSACCTSDSTDIASNKISKSMDDIAERISKTNSSPLGLIQMKNLDSVARWKDVNENNLSVQYSNGQFTIFEHSIRSETANSSKRATKLNELAIQMPCHSNAIIESEIKCTKDGYKRRICFFFTAERRAQLNRSRSRTGLVGTGLLGRELSTTVGKSLHEYQQIHCLICSISLNQELREYRIPMCIKIFRYQEQRQQKILEALGVLSFVEHSYPDSSFRVQTLGMMLILPDLRLQGSDPRVATCRGKLQNKRSKLNQEINKELRLRAGAENLFKATTNRKLRETVALELSFVNSNLQLLKEQLAELNSSVELYQNVDRKRVPLHRIDLTSRVCVSIFIGEPAMPMIPLGLKETKDIDFRDPFKDFILEHYSEDGANYEEAIVDLMETRQATRTPTRDAAGIACQRTVAFEKASILFNAAALYTQLAAKQDRLSTRGLDQAIDAFLRAAGTFRYIHENFTNAPSMDLGPDMLEMLVQLMLAQARECLFEKLELQSKDGRRNIDVSLDLAQEASQVAAVYNDVHGLISREPVRDYVPETWISLISVKREHHLALAHKHLALGLFDRPITEWRAETKLALEHVQRSDGKTQLDVIVPRDDNERKLLAKAHLREALVLHEESQRLQRMCRDLKAKQALAKVLKRVQESTVEDYNGIGDEDDFRGLLDPPDIIASTKFQLSITQPDFGQHGVEDLFRSLGPVAIFSAKRHWTAPRLIQLQRGPDGEGFGFSVRGDAPVIIAAVDHNSLADLGGMKEGDFIVGIGDKDVKWSSHEQVVRLIKQSGDFINLKLVTPMDRNYLKKPGKINQQDKGSVSASSSSGISSGQPSPAGSVTTAHVAKKLPWNPFKKSTTQRDSRDLTFDNKKSERPVSIEGLDGETQSETRTREHGEREEKECKKRRDSNSGSCGISSSNSKTRARRQRRRSRRKRKRKRKRKRGTESVERSVRKAVLV</sequence>
<feature type="domain" description="FH2" evidence="13">
    <location>
        <begin position="609"/>
        <end position="1022"/>
    </location>
</feature>
<dbReference type="CDD" id="cd06712">
    <property type="entry name" value="PDZ_rhophilin-like"/>
    <property type="match status" value="1"/>
</dbReference>
<evidence type="ECO:0000259" key="13">
    <source>
        <dbReference type="PROSITE" id="PS51444"/>
    </source>
</evidence>
<feature type="compositionally biased region" description="Low complexity" evidence="8">
    <location>
        <begin position="2249"/>
        <end position="2261"/>
    </location>
</feature>
<dbReference type="Pfam" id="PF06345">
    <property type="entry name" value="Drf_DAD"/>
    <property type="match status" value="1"/>
</dbReference>
<dbReference type="SMART" id="SM01139">
    <property type="entry name" value="Drf_FH3"/>
    <property type="match status" value="1"/>
</dbReference>
<gene>
    <name evidence="15" type="ORF">WN51_11946</name>
</gene>
<dbReference type="Pfam" id="PF00595">
    <property type="entry name" value="PDZ"/>
    <property type="match status" value="1"/>
</dbReference>